<keyword evidence="5" id="KW-0808">Transferase</keyword>
<dbReference type="Gene3D" id="3.30.70.890">
    <property type="entry name" value="GHMP kinase, C-terminal domain"/>
    <property type="match status" value="1"/>
</dbReference>
<evidence type="ECO:0000256" key="12">
    <source>
        <dbReference type="ARBA" id="ARBA00023229"/>
    </source>
</evidence>
<feature type="domain" description="FMN-dependent dehydrogenase" evidence="17">
    <location>
        <begin position="536"/>
        <end position="711"/>
    </location>
</feature>
<evidence type="ECO:0000313" key="19">
    <source>
        <dbReference type="EMBL" id="KFI82951.1"/>
    </source>
</evidence>
<dbReference type="Pfam" id="PF00288">
    <property type="entry name" value="GHMP_kinases_N"/>
    <property type="match status" value="1"/>
</dbReference>
<evidence type="ECO:0000259" key="16">
    <source>
        <dbReference type="Pfam" id="PF00288"/>
    </source>
</evidence>
<dbReference type="AlphaFoldDB" id="A0A087CI51"/>
<comment type="caution">
    <text evidence="19">The sequence shown here is derived from an EMBL/GenBank/DDBJ whole genome shotgun (WGS) entry which is preliminary data.</text>
</comment>
<gene>
    <name evidence="15" type="primary">fni</name>
    <name evidence="19" type="ORF">BPSY_0742</name>
</gene>
<dbReference type="InterPro" id="IPR014721">
    <property type="entry name" value="Ribsml_uS5_D2-typ_fold_subgr"/>
</dbReference>
<evidence type="ECO:0000256" key="11">
    <source>
        <dbReference type="ARBA" id="ARBA00022857"/>
    </source>
</evidence>
<dbReference type="GO" id="GO:0008299">
    <property type="term" value="P:isoprenoid biosynthetic process"/>
    <property type="evidence" value="ECO:0007669"/>
    <property type="project" value="UniProtKB-UniRule"/>
</dbReference>
<dbReference type="Pfam" id="PF08544">
    <property type="entry name" value="GHMP_kinases_C"/>
    <property type="match status" value="1"/>
</dbReference>
<dbReference type="InterPro" id="IPR005917">
    <property type="entry name" value="Pmev_kinase_bact"/>
</dbReference>
<dbReference type="GO" id="GO:0005737">
    <property type="term" value="C:cytoplasm"/>
    <property type="evidence" value="ECO:0007669"/>
    <property type="project" value="UniProtKB-SubCell"/>
</dbReference>
<feature type="binding site" evidence="15">
    <location>
        <position position="477"/>
    </location>
    <ligand>
        <name>FMN</name>
        <dbReference type="ChEBI" id="CHEBI:58210"/>
    </ligand>
</feature>
<evidence type="ECO:0000256" key="3">
    <source>
        <dbReference type="ARBA" id="ARBA00022630"/>
    </source>
</evidence>
<dbReference type="GO" id="GO:0016491">
    <property type="term" value="F:oxidoreductase activity"/>
    <property type="evidence" value="ECO:0007669"/>
    <property type="project" value="InterPro"/>
</dbReference>
<evidence type="ECO:0000256" key="6">
    <source>
        <dbReference type="ARBA" id="ARBA00022723"/>
    </source>
</evidence>
<dbReference type="RefSeq" id="WP_033497958.1">
    <property type="nucleotide sequence ID" value="NZ_JGZI01000008.1"/>
</dbReference>
<dbReference type="Proteomes" id="UP000029050">
    <property type="component" value="Unassembled WGS sequence"/>
</dbReference>
<dbReference type="InterPro" id="IPR011179">
    <property type="entry name" value="IPdP_isomerase"/>
</dbReference>
<evidence type="ECO:0000256" key="2">
    <source>
        <dbReference type="ARBA" id="ARBA00022490"/>
    </source>
</evidence>
<evidence type="ECO:0000256" key="5">
    <source>
        <dbReference type="ARBA" id="ARBA00022679"/>
    </source>
</evidence>
<dbReference type="OrthoDB" id="9795032at2"/>
<feature type="binding site" evidence="15">
    <location>
        <begin position="647"/>
        <end position="649"/>
    </location>
    <ligand>
        <name>FMN</name>
        <dbReference type="ChEBI" id="CHEBI:58210"/>
    </ligand>
</feature>
<keyword evidence="8" id="KW-0418">Kinase</keyword>
<feature type="binding site" evidence="15">
    <location>
        <position position="535"/>
    </location>
    <ligand>
        <name>substrate</name>
    </ligand>
</feature>
<keyword evidence="3 15" id="KW-0285">Flavoprotein</keyword>
<comment type="cofactor">
    <cofactor evidence="15">
        <name>NADPH</name>
        <dbReference type="ChEBI" id="CHEBI:57783"/>
    </cofactor>
</comment>
<dbReference type="HAMAP" id="MF_00354">
    <property type="entry name" value="Idi_2"/>
    <property type="match status" value="1"/>
</dbReference>
<protein>
    <recommendedName>
        <fullName evidence="15">Isopentenyl-diphosphate delta-isomerase</fullName>
        <shortName evidence="15">IPP isomerase</shortName>
        <ecNumber evidence="15">5.3.3.2</ecNumber>
    </recommendedName>
    <alternativeName>
        <fullName evidence="15">Isopentenyl diphosphate:dimethylallyl diphosphate isomerase</fullName>
    </alternativeName>
    <alternativeName>
        <fullName evidence="15">Isopentenyl pyrophosphate isomerase</fullName>
    </alternativeName>
    <alternativeName>
        <fullName evidence="15">Type 2 isopentenyl diphosphate isomerase</fullName>
        <shortName evidence="15">IDI-2</shortName>
    </alternativeName>
</protein>
<evidence type="ECO:0000256" key="4">
    <source>
        <dbReference type="ARBA" id="ARBA00022643"/>
    </source>
</evidence>
<evidence type="ECO:0000256" key="14">
    <source>
        <dbReference type="ARBA" id="ARBA00025810"/>
    </source>
</evidence>
<dbReference type="GO" id="GO:0004452">
    <property type="term" value="F:isopentenyl-diphosphate delta-isomerase activity"/>
    <property type="evidence" value="ECO:0007669"/>
    <property type="project" value="UniProtKB-UniRule"/>
</dbReference>
<dbReference type="GO" id="GO:0010181">
    <property type="term" value="F:FMN binding"/>
    <property type="evidence" value="ECO:0007669"/>
    <property type="project" value="UniProtKB-UniRule"/>
</dbReference>
<comment type="catalytic activity">
    <reaction evidence="15">
        <text>isopentenyl diphosphate = dimethylallyl diphosphate</text>
        <dbReference type="Rhea" id="RHEA:23284"/>
        <dbReference type="ChEBI" id="CHEBI:57623"/>
        <dbReference type="ChEBI" id="CHEBI:128769"/>
        <dbReference type="EC" id="5.3.3.2"/>
    </reaction>
</comment>
<feature type="binding site" evidence="15">
    <location>
        <position position="505"/>
    </location>
    <ligand>
        <name>FMN</name>
        <dbReference type="ChEBI" id="CHEBI:58210"/>
    </ligand>
</feature>
<dbReference type="CDD" id="cd02811">
    <property type="entry name" value="IDI-2_FMN"/>
    <property type="match status" value="1"/>
</dbReference>
<dbReference type="EMBL" id="JGZI01000008">
    <property type="protein sequence ID" value="KFI82951.1"/>
    <property type="molecule type" value="Genomic_DNA"/>
</dbReference>
<reference evidence="19 20" key="1">
    <citation type="submission" date="2014-03" db="EMBL/GenBank/DDBJ databases">
        <title>Genomics of Bifidobacteria.</title>
        <authorList>
            <person name="Ventura M."/>
            <person name="Milani C."/>
            <person name="Lugli G.A."/>
        </authorList>
    </citation>
    <scope>NUCLEOTIDE SEQUENCE [LARGE SCALE GENOMIC DNA]</scope>
    <source>
        <strain evidence="19 20">LMG 21775</strain>
    </source>
</reference>
<keyword evidence="4 15" id="KW-0288">FMN</keyword>
<organism evidence="19 20">
    <name type="scientific">Bifidobacterium psychraerophilum</name>
    <dbReference type="NCBI Taxonomy" id="218140"/>
    <lineage>
        <taxon>Bacteria</taxon>
        <taxon>Bacillati</taxon>
        <taxon>Actinomycetota</taxon>
        <taxon>Actinomycetes</taxon>
        <taxon>Bifidobacteriales</taxon>
        <taxon>Bifidobacteriaceae</taxon>
        <taxon>Bifidobacterium</taxon>
    </lineage>
</organism>
<keyword evidence="7" id="KW-0547">Nucleotide-binding</keyword>
<dbReference type="Gene3D" id="3.20.20.70">
    <property type="entry name" value="Aldolase class I"/>
    <property type="match status" value="1"/>
</dbReference>
<evidence type="ECO:0000259" key="17">
    <source>
        <dbReference type="Pfam" id="PF01070"/>
    </source>
</evidence>
<comment type="similarity">
    <text evidence="15">Belongs to the IPP isomerase type 2 family.</text>
</comment>
<dbReference type="eggNOG" id="COG1577">
    <property type="taxonomic scope" value="Bacteria"/>
</dbReference>
<dbReference type="GO" id="GO:0016301">
    <property type="term" value="F:kinase activity"/>
    <property type="evidence" value="ECO:0007669"/>
    <property type="project" value="UniProtKB-KW"/>
</dbReference>
<dbReference type="InterPro" id="IPR020568">
    <property type="entry name" value="Ribosomal_Su5_D2-typ_SF"/>
</dbReference>
<dbReference type="GO" id="GO:0070402">
    <property type="term" value="F:NADPH binding"/>
    <property type="evidence" value="ECO:0007669"/>
    <property type="project" value="UniProtKB-UniRule"/>
</dbReference>
<dbReference type="GO" id="GO:0000287">
    <property type="term" value="F:magnesium ion binding"/>
    <property type="evidence" value="ECO:0007669"/>
    <property type="project" value="UniProtKB-UniRule"/>
</dbReference>
<dbReference type="GO" id="GO:0005524">
    <property type="term" value="F:ATP binding"/>
    <property type="evidence" value="ECO:0007669"/>
    <property type="project" value="UniProtKB-KW"/>
</dbReference>
<dbReference type="SUPFAM" id="SSF55060">
    <property type="entry name" value="GHMP Kinase, C-terminal domain"/>
    <property type="match status" value="1"/>
</dbReference>
<evidence type="ECO:0000256" key="9">
    <source>
        <dbReference type="ARBA" id="ARBA00022840"/>
    </source>
</evidence>
<dbReference type="Gene3D" id="3.30.230.10">
    <property type="match status" value="1"/>
</dbReference>
<feature type="binding site" evidence="15">
    <location>
        <begin position="477"/>
        <end position="479"/>
    </location>
    <ligand>
        <name>substrate</name>
    </ligand>
</feature>
<keyword evidence="9" id="KW-0067">ATP-binding</keyword>
<feature type="binding site" evidence="15">
    <location>
        <position position="567"/>
    </location>
    <ligand>
        <name>FMN</name>
        <dbReference type="ChEBI" id="CHEBI:58210"/>
    </ligand>
</feature>
<comment type="cofactor">
    <cofactor evidence="15">
        <name>Mg(2+)</name>
        <dbReference type="ChEBI" id="CHEBI:18420"/>
    </cofactor>
</comment>
<dbReference type="PANTHER" id="PTHR43665">
    <property type="entry name" value="ISOPENTENYL-DIPHOSPHATE DELTA-ISOMERASE"/>
    <property type="match status" value="1"/>
</dbReference>
<comment type="subcellular location">
    <subcellularLocation>
        <location evidence="15">Cytoplasm</location>
    </subcellularLocation>
</comment>
<dbReference type="eggNOG" id="COG1304">
    <property type="taxonomic scope" value="Bacteria"/>
</dbReference>
<dbReference type="InterPro" id="IPR006204">
    <property type="entry name" value="GHMP_kinase_N_dom"/>
</dbReference>
<feature type="binding site" evidence="15">
    <location>
        <begin position="447"/>
        <end position="449"/>
    </location>
    <ligand>
        <name>FMN</name>
        <dbReference type="ChEBI" id="CHEBI:58210"/>
    </ligand>
</feature>
<dbReference type="PANTHER" id="PTHR43665:SF1">
    <property type="entry name" value="ISOPENTENYL-DIPHOSPHATE DELTA-ISOMERASE"/>
    <property type="match status" value="1"/>
</dbReference>
<dbReference type="SUPFAM" id="SSF51395">
    <property type="entry name" value="FMN-linked oxidoreductases"/>
    <property type="match status" value="1"/>
</dbReference>
<dbReference type="InterPro" id="IPR036554">
    <property type="entry name" value="GHMP_kinase_C_sf"/>
</dbReference>
<dbReference type="EC" id="5.3.3.2" evidence="15"/>
<evidence type="ECO:0000256" key="8">
    <source>
        <dbReference type="ARBA" id="ARBA00022777"/>
    </source>
</evidence>
<keyword evidence="2 15" id="KW-0963">Cytoplasm</keyword>
<name>A0A087CI51_9BIFI</name>
<evidence type="ECO:0000256" key="13">
    <source>
        <dbReference type="ARBA" id="ARBA00023235"/>
    </source>
</evidence>
<dbReference type="NCBIfam" id="TIGR02151">
    <property type="entry name" value="IPP_isom_2"/>
    <property type="match status" value="1"/>
</dbReference>
<comment type="function">
    <text evidence="15">Involved in the biosynthesis of isoprenoids. Catalyzes the 1,3-allylic rearrangement of the homoallylic substrate isopentenyl (IPP) to its allylic isomer, dimethylallyl diphosphate (DMAPP).</text>
</comment>
<keyword evidence="13 15" id="KW-0413">Isomerase</keyword>
<dbReference type="STRING" id="218140.BPSY_0742"/>
<keyword evidence="12 15" id="KW-0414">Isoprene biosynthesis</keyword>
<feature type="domain" description="GHMP kinase C-terminal" evidence="18">
    <location>
        <begin position="275"/>
        <end position="360"/>
    </location>
</feature>
<evidence type="ECO:0000256" key="1">
    <source>
        <dbReference type="ARBA" id="ARBA00001917"/>
    </source>
</evidence>
<accession>A0A087CI51</accession>
<dbReference type="NCBIfam" id="TIGR01220">
    <property type="entry name" value="Pmev_kin_Gr_pos"/>
    <property type="match status" value="1"/>
</dbReference>
<evidence type="ECO:0000313" key="20">
    <source>
        <dbReference type="Proteomes" id="UP000029050"/>
    </source>
</evidence>
<comment type="subunit">
    <text evidence="14 15">Homooctamer. Dimer of tetramers.</text>
</comment>
<feature type="domain" description="GHMP kinase N-terminal" evidence="16">
    <location>
        <begin position="92"/>
        <end position="176"/>
    </location>
</feature>
<dbReference type="InterPro" id="IPR000262">
    <property type="entry name" value="FMN-dep_DH"/>
</dbReference>
<sequence>MNSSDDVIEARAPGKLYVAGEYAVVEAGHAAVLISVDRFLTVRAKPAGDVGHITSTRFPDNPIVWRHRNGELDVLEGDRQSGSFMLSAIQWVEALVRESGRAPICFDLAVSSDLDDSSGRKFGLGSSAAVTVATVRALVGLYDLQLDDLELYKLAFLAAHAIQPSGSGGDIATATFAACIGYSSPDREWLIAAKRDAQQGGRTVHALLERPWPGLRIERLHVPDELSFLIGWTGAPASTPELVGKVQSSFKGGTRHDSPEYQEFLDRSDRCVNAMKKAMTHGDVAGVQHALNEARQTLAYLTSITGTVIETPILRRLVEIAQEHGAAAKSSGAGGGDCGIALCGAAADQEGIREAWAKEGIQALDLTLYSSPEHAVSEEHADAAGIASQRKDDHVRLADRQHADESTNAFDDIRFIHHAFPDIATKDVDLGVHVLGADWPMPFFINAMTGGSSKSGGINAALAKAAARTGLAIASGSQHAALREPSLRESFTAIRDNTPGFVFANVGPSVTPDQAVDAVAMLQADALQIHVNAAQEIVMPEGDRDFSSWRQSIADIIAAVKVPVVVKEVGFGLSSRSIGQILDLGADGVDVSGRGGTDFVDIENRRRKSSEYSYLRGFGQSTPLCLLDAVHRISLHDRDAVLLASGGVRNPLDVLKALALGAQAVGVSGHFLHTYLHSGDDALVAEIEAWKMQLRSLMTLLGARSVADLRHGDVLVTGESREEAELLGIDLGTLARRS</sequence>
<feature type="binding site" evidence="15">
    <location>
        <begin position="390"/>
        <end position="391"/>
    </location>
    <ligand>
        <name>substrate</name>
    </ligand>
</feature>
<feature type="binding site" evidence="15">
    <location>
        <begin position="668"/>
        <end position="669"/>
    </location>
    <ligand>
        <name>FMN</name>
        <dbReference type="ChEBI" id="CHEBI:58210"/>
    </ligand>
</feature>
<proteinExistence type="inferred from homology"/>
<feature type="binding site" evidence="15">
    <location>
        <position position="597"/>
    </location>
    <ligand>
        <name>FMN</name>
        <dbReference type="ChEBI" id="CHEBI:58210"/>
    </ligand>
</feature>
<comment type="cofactor">
    <cofactor evidence="1 15">
        <name>FMN</name>
        <dbReference type="ChEBI" id="CHEBI:58210"/>
    </cofactor>
</comment>
<keyword evidence="6 15" id="KW-0479">Metal-binding</keyword>
<feature type="binding site" evidence="15">
    <location>
        <position position="592"/>
    </location>
    <ligand>
        <name>FMN</name>
        <dbReference type="ChEBI" id="CHEBI:58210"/>
    </ligand>
</feature>
<evidence type="ECO:0000256" key="15">
    <source>
        <dbReference type="HAMAP-Rule" id="MF_00354"/>
    </source>
</evidence>
<keyword evidence="11 15" id="KW-0521">NADP</keyword>
<evidence type="ECO:0000256" key="7">
    <source>
        <dbReference type="ARBA" id="ARBA00022741"/>
    </source>
</evidence>
<keyword evidence="20" id="KW-1185">Reference proteome</keyword>
<dbReference type="Pfam" id="PF01070">
    <property type="entry name" value="FMN_dh"/>
    <property type="match status" value="2"/>
</dbReference>
<evidence type="ECO:0000256" key="10">
    <source>
        <dbReference type="ARBA" id="ARBA00022842"/>
    </source>
</evidence>
<feature type="domain" description="FMN-dependent dehydrogenase" evidence="17">
    <location>
        <begin position="399"/>
        <end position="475"/>
    </location>
</feature>
<comment type="caution">
    <text evidence="15">Lacks conserved residue(s) required for the propagation of feature annotation.</text>
</comment>
<keyword evidence="10 15" id="KW-0460">Magnesium</keyword>
<dbReference type="SUPFAM" id="SSF54211">
    <property type="entry name" value="Ribosomal protein S5 domain 2-like"/>
    <property type="match status" value="1"/>
</dbReference>
<dbReference type="GeneID" id="98299950"/>
<evidence type="ECO:0000259" key="18">
    <source>
        <dbReference type="Pfam" id="PF08544"/>
    </source>
</evidence>
<dbReference type="PRINTS" id="PR00959">
    <property type="entry name" value="MEVGALKINASE"/>
</dbReference>
<dbReference type="InterPro" id="IPR013750">
    <property type="entry name" value="GHMP_kinase_C_dom"/>
</dbReference>
<dbReference type="InterPro" id="IPR013785">
    <property type="entry name" value="Aldolase_TIM"/>
</dbReference>
<feature type="binding site" evidence="15">
    <location>
        <position position="536"/>
    </location>
    <ligand>
        <name>Mg(2+)</name>
        <dbReference type="ChEBI" id="CHEBI:18420"/>
    </ligand>
</feature>